<gene>
    <name evidence="6" type="ORF">OW255_15735</name>
</gene>
<evidence type="ECO:0000256" key="1">
    <source>
        <dbReference type="ARBA" id="ARBA00022737"/>
    </source>
</evidence>
<evidence type="ECO:0000259" key="5">
    <source>
        <dbReference type="PROSITE" id="PS51372"/>
    </source>
</evidence>
<reference evidence="6" key="1">
    <citation type="submission" date="2022-11" db="EMBL/GenBank/DDBJ databases">
        <title>Lacrimispora xylanolytica sy1, complete genome.</title>
        <authorList>
            <person name="Choi S."/>
        </authorList>
    </citation>
    <scope>NUCLEOTIDE SEQUENCE</scope>
    <source>
        <strain evidence="6">Sy1</strain>
    </source>
</reference>
<dbReference type="InterPro" id="IPR011608">
    <property type="entry name" value="PRD"/>
</dbReference>
<keyword evidence="4" id="KW-0804">Transcription</keyword>
<evidence type="ECO:0000256" key="4">
    <source>
        <dbReference type="ARBA" id="ARBA00023163"/>
    </source>
</evidence>
<protein>
    <submittedName>
        <fullName evidence="6">Helix-turn-helix domain-containing protein</fullName>
    </submittedName>
</protein>
<evidence type="ECO:0000256" key="3">
    <source>
        <dbReference type="ARBA" id="ARBA00023159"/>
    </source>
</evidence>
<dbReference type="SUPFAM" id="SSF63520">
    <property type="entry name" value="PTS-regulatory domain, PRD"/>
    <property type="match status" value="1"/>
</dbReference>
<proteinExistence type="predicted"/>
<keyword evidence="2" id="KW-0805">Transcription regulation</keyword>
<feature type="domain" description="PRD" evidence="5">
    <location>
        <begin position="190"/>
        <end position="296"/>
    </location>
</feature>
<evidence type="ECO:0000313" key="6">
    <source>
        <dbReference type="EMBL" id="WAJ23004.1"/>
    </source>
</evidence>
<dbReference type="PANTHER" id="PTHR30185:SF18">
    <property type="entry name" value="TRANSCRIPTIONAL REGULATOR MTLR"/>
    <property type="match status" value="1"/>
</dbReference>
<keyword evidence="1" id="KW-0677">Repeat</keyword>
<dbReference type="InterPro" id="IPR036388">
    <property type="entry name" value="WH-like_DNA-bd_sf"/>
</dbReference>
<keyword evidence="7" id="KW-1185">Reference proteome</keyword>
<dbReference type="InterPro" id="IPR036634">
    <property type="entry name" value="PRD_sf"/>
</dbReference>
<name>A0ABY7A8K5_9FIRM</name>
<organism evidence="6 7">
    <name type="scientific">Lacrimispora xylanolytica</name>
    <dbReference type="NCBI Taxonomy" id="29375"/>
    <lineage>
        <taxon>Bacteria</taxon>
        <taxon>Bacillati</taxon>
        <taxon>Bacillota</taxon>
        <taxon>Clostridia</taxon>
        <taxon>Lachnospirales</taxon>
        <taxon>Lachnospiraceae</taxon>
        <taxon>Lacrimispora</taxon>
    </lineage>
</organism>
<dbReference type="Pfam" id="PF08279">
    <property type="entry name" value="HTH_11"/>
    <property type="match status" value="1"/>
</dbReference>
<dbReference type="RefSeq" id="WP_268114610.1">
    <property type="nucleotide sequence ID" value="NZ_CP113524.1"/>
</dbReference>
<dbReference type="Gene3D" id="1.10.1790.10">
    <property type="entry name" value="PRD domain"/>
    <property type="match status" value="1"/>
</dbReference>
<dbReference type="InterPro" id="IPR013196">
    <property type="entry name" value="HTH_11"/>
</dbReference>
<accession>A0ABY7A8K5</accession>
<keyword evidence="3" id="KW-0010">Activator</keyword>
<dbReference type="EMBL" id="CP113524">
    <property type="protein sequence ID" value="WAJ23004.1"/>
    <property type="molecule type" value="Genomic_DNA"/>
</dbReference>
<dbReference type="InterPro" id="IPR050661">
    <property type="entry name" value="BglG_antiterminators"/>
</dbReference>
<dbReference type="Proteomes" id="UP001163115">
    <property type="component" value="Chromosome"/>
</dbReference>
<sequence length="658" mass="77331">MKRRQESIIYQLAVSDRPLTTDELAKRLSVSSRTIKYEMTEVRERLRGIGAELIAKRNEGYSLHVIDQELFKQYLEPIGFQSSLANNFGSDDNARFLYIARKLVSSSRFSRLEDIANELYLSRSAIREAVNHVMNFLKSYHLETESKPGLGIRAFGTEYHMRLAMTELFAVHFHKVLLDNAGMDYAKWTTCDYEERQDIRHVFLKTLRETEIKISDVNTQRLAIYFIIVRNRCQAGYRLKLPSQWKEEIKDSKEYCLAGKIYENLRTQFEGYDLVEEETIFLAVYLMACRDMWNVDYPEIEYASYYGEASLIYEELRDVIRDTCRLDFSDQPWAKKELISLLISLIIHIHFGLESIDRFWYDYENQAFKSPVSCAIASIASEFLKERFQISLSTSFYSRLASFVFKMASLAEYEIKGQKLLLVNSNGLGLNEIIIKRILRRYKPLIESFTIVELYEIRGMNQEEYDVVLTDTTELAYHYDLPCCVIHTLSSEKEMDILFNRSLIKAFQTDELVLPESQIEINKNYHYTDELQFLQFLSYRHGKTAKEREELLKHLKTISRYDSGQQFPARLAVLYLPYSLCKGDCMELYCLQSPGTWKGKEIEFLLLLSMNWNHDWKRVKAMENCLRQLFSDYKSMKAFSDRGRPVLLEMIETCIKSE</sequence>
<evidence type="ECO:0000256" key="2">
    <source>
        <dbReference type="ARBA" id="ARBA00023015"/>
    </source>
</evidence>
<dbReference type="PANTHER" id="PTHR30185">
    <property type="entry name" value="CRYPTIC BETA-GLUCOSIDE BGL OPERON ANTITERMINATOR"/>
    <property type="match status" value="1"/>
</dbReference>
<evidence type="ECO:0000313" key="7">
    <source>
        <dbReference type="Proteomes" id="UP001163115"/>
    </source>
</evidence>
<dbReference type="PROSITE" id="PS51372">
    <property type="entry name" value="PRD_2"/>
    <property type="match status" value="1"/>
</dbReference>
<dbReference type="Gene3D" id="1.10.10.10">
    <property type="entry name" value="Winged helix-like DNA-binding domain superfamily/Winged helix DNA-binding domain"/>
    <property type="match status" value="1"/>
</dbReference>
<dbReference type="Pfam" id="PF05043">
    <property type="entry name" value="Mga"/>
    <property type="match status" value="1"/>
</dbReference>
<dbReference type="InterPro" id="IPR007737">
    <property type="entry name" value="Mga_HTH"/>
</dbReference>